<evidence type="ECO:0000313" key="2">
    <source>
        <dbReference type="Proteomes" id="UP000001693"/>
    </source>
</evidence>
<dbReference type="HOGENOM" id="CLU_993207_0_0_4"/>
<reference evidence="1 2" key="1">
    <citation type="submission" date="2008-03" db="EMBL/GenBank/DDBJ databases">
        <title>Complete sequence of Leptothrix cholodnii SP-6.</title>
        <authorList>
            <consortium name="US DOE Joint Genome Institute"/>
            <person name="Copeland A."/>
            <person name="Lucas S."/>
            <person name="Lapidus A."/>
            <person name="Glavina del Rio T."/>
            <person name="Dalin E."/>
            <person name="Tice H."/>
            <person name="Bruce D."/>
            <person name="Goodwin L."/>
            <person name="Pitluck S."/>
            <person name="Chertkov O."/>
            <person name="Brettin T."/>
            <person name="Detter J.C."/>
            <person name="Han C."/>
            <person name="Kuske C.R."/>
            <person name="Schmutz J."/>
            <person name="Larimer F."/>
            <person name="Land M."/>
            <person name="Hauser L."/>
            <person name="Kyrpides N."/>
            <person name="Lykidis A."/>
            <person name="Emerson D."/>
            <person name="Richardson P."/>
        </authorList>
    </citation>
    <scope>NUCLEOTIDE SEQUENCE [LARGE SCALE GENOMIC DNA]</scope>
    <source>
        <strain evidence="2">ATCC 51168 / LMG 8142 / SP-6</strain>
    </source>
</reference>
<name>B1Y2M9_LEPCP</name>
<dbReference type="OrthoDB" id="9830899at2"/>
<protein>
    <submittedName>
        <fullName evidence="1">Uncharacterized protein</fullName>
    </submittedName>
</protein>
<organism evidence="1 2">
    <name type="scientific">Leptothrix cholodnii (strain ATCC 51168 / LMG 8142 / SP-6)</name>
    <name type="common">Leptothrix discophora (strain SP-6)</name>
    <dbReference type="NCBI Taxonomy" id="395495"/>
    <lineage>
        <taxon>Bacteria</taxon>
        <taxon>Pseudomonadati</taxon>
        <taxon>Pseudomonadota</taxon>
        <taxon>Betaproteobacteria</taxon>
        <taxon>Burkholderiales</taxon>
        <taxon>Sphaerotilaceae</taxon>
        <taxon>Leptothrix</taxon>
    </lineage>
</organism>
<dbReference type="RefSeq" id="WP_012346007.1">
    <property type="nucleotide sequence ID" value="NC_010524.1"/>
</dbReference>
<dbReference type="AlphaFoldDB" id="B1Y2M9"/>
<sequence>MLDVLICTNLVNYTVAVHGVHAGQDRPAIVLHEPWRFSTRHLKRVWHLPINIWTLRLLRALVKTGVVHTLYLPHDRFNRRVVWSRDHARRLAYLDDGLDTHRRMPRNFDLPIQPGRLAYHTFAEFKDLPAWLDGFNIERGTRLNDLVAMSDRPVLPLSGIAHVFVESPGLQVGDIIERLHLPHPAVLVVRHPVPEKRGHLPAQCRVVEGSQYNLEASLLAAGGLCFYFGETLALMFAAHAGAARRNRIHAQLSAEQRKNLTGLAWVQSAPDATGLMVLAG</sequence>
<dbReference type="Proteomes" id="UP000001693">
    <property type="component" value="Chromosome"/>
</dbReference>
<dbReference type="STRING" id="395495.Lcho_0973"/>
<keyword evidence="2" id="KW-1185">Reference proteome</keyword>
<accession>B1Y2M9</accession>
<proteinExistence type="predicted"/>
<dbReference type="KEGG" id="lch:Lcho_0973"/>
<evidence type="ECO:0000313" key="1">
    <source>
        <dbReference type="EMBL" id="ACB33245.1"/>
    </source>
</evidence>
<gene>
    <name evidence="1" type="ordered locus">Lcho_0973</name>
</gene>
<dbReference type="EMBL" id="CP001013">
    <property type="protein sequence ID" value="ACB33245.1"/>
    <property type="molecule type" value="Genomic_DNA"/>
</dbReference>